<reference evidence="6 7" key="1">
    <citation type="submission" date="2017-02" db="EMBL/GenBank/DDBJ databases">
        <title>Chromobacterium haemolyticum H5244.</title>
        <authorList>
            <person name="Gulvik C.A."/>
        </authorList>
    </citation>
    <scope>NUCLEOTIDE SEQUENCE [LARGE SCALE GENOMIC DNA]</scope>
    <source>
        <strain evidence="6 7">H5244</strain>
    </source>
</reference>
<comment type="similarity">
    <text evidence="3">Belongs to the bacterial flagellin family.</text>
</comment>
<evidence type="ECO:0000256" key="2">
    <source>
        <dbReference type="ARBA" id="ARBA00004613"/>
    </source>
</evidence>
<keyword evidence="6" id="KW-0282">Flagellum</keyword>
<dbReference type="GO" id="GO:0005576">
    <property type="term" value="C:extracellular region"/>
    <property type="evidence" value="ECO:0007669"/>
    <property type="project" value="UniProtKB-SubCell"/>
</dbReference>
<dbReference type="PANTHER" id="PTHR42792:SF1">
    <property type="entry name" value="FLAGELLAR HOOK-ASSOCIATED PROTEIN 3"/>
    <property type="match status" value="1"/>
</dbReference>
<evidence type="ECO:0000256" key="4">
    <source>
        <dbReference type="ARBA" id="ARBA00023143"/>
    </source>
</evidence>
<evidence type="ECO:0000313" key="7">
    <source>
        <dbReference type="Proteomes" id="UP000192721"/>
    </source>
</evidence>
<evidence type="ECO:0000256" key="3">
    <source>
        <dbReference type="ARBA" id="ARBA00005709"/>
    </source>
</evidence>
<evidence type="ECO:0000313" key="6">
    <source>
        <dbReference type="EMBL" id="OQS33078.1"/>
    </source>
</evidence>
<keyword evidence="6" id="KW-0969">Cilium</keyword>
<gene>
    <name evidence="6" type="ORF">B0T45_20730</name>
</gene>
<sequence>MRVSSNQYLSTMQLAMQTSNSALAELLQRMSSGDRLLAPSDDPIASVRLLRLQREEAALDQYQQNIGALSSALSKNESILDSISLDIRDAKDLLTAAANNPPEDDLKAMATPLRSLRESLFYSANTKDAEGRYMFSGSKPAVAALAYDETKPAGSRYSFTGNTDKQQVVVGDGITQASNVTLENMADILNQLDKTISRLEDPALDNKDPTVAADIRSAMNASDKALEGISSKIAQLGGTQNIMKTLALNHDNVSLSNKQTMTKLGSLDYADAFIQMNGYTMALQASQKAYGRVSQLSLFDVI</sequence>
<dbReference type="SUPFAM" id="SSF64518">
    <property type="entry name" value="Phase 1 flagellin"/>
    <property type="match status" value="1"/>
</dbReference>
<dbReference type="PANTHER" id="PTHR42792">
    <property type="entry name" value="FLAGELLIN"/>
    <property type="match status" value="1"/>
</dbReference>
<dbReference type="AlphaFoldDB" id="A0A1W0C9W8"/>
<proteinExistence type="inferred from homology"/>
<evidence type="ECO:0000256" key="1">
    <source>
        <dbReference type="ARBA" id="ARBA00004365"/>
    </source>
</evidence>
<dbReference type="Gene3D" id="1.20.1330.10">
    <property type="entry name" value="f41 fragment of flagellin, N-terminal domain"/>
    <property type="match status" value="1"/>
</dbReference>
<dbReference type="RefSeq" id="WP_043594410.1">
    <property type="nucleotide sequence ID" value="NZ_JBBIGS010000003.1"/>
</dbReference>
<dbReference type="Pfam" id="PF00669">
    <property type="entry name" value="Flagellin_N"/>
    <property type="match status" value="1"/>
</dbReference>
<comment type="caution">
    <text evidence="6">The sequence shown here is derived from an EMBL/GenBank/DDBJ whole genome shotgun (WGS) entry which is preliminary data.</text>
</comment>
<organism evidence="6 7">
    <name type="scientific">Chromobacterium haemolyticum</name>
    <dbReference type="NCBI Taxonomy" id="394935"/>
    <lineage>
        <taxon>Bacteria</taxon>
        <taxon>Pseudomonadati</taxon>
        <taxon>Pseudomonadota</taxon>
        <taxon>Betaproteobacteria</taxon>
        <taxon>Neisseriales</taxon>
        <taxon>Chromobacteriaceae</taxon>
        <taxon>Chromobacterium</taxon>
    </lineage>
</organism>
<name>A0A1W0C9W8_9NEIS</name>
<dbReference type="EMBL" id="MUKV01000041">
    <property type="protein sequence ID" value="OQS33078.1"/>
    <property type="molecule type" value="Genomic_DNA"/>
</dbReference>
<keyword evidence="6" id="KW-0966">Cell projection</keyword>
<dbReference type="GO" id="GO:0009424">
    <property type="term" value="C:bacterial-type flagellum hook"/>
    <property type="evidence" value="ECO:0007669"/>
    <property type="project" value="InterPro"/>
</dbReference>
<feature type="domain" description="Flagellin N-terminal" evidence="5">
    <location>
        <begin position="3"/>
        <end position="139"/>
    </location>
</feature>
<keyword evidence="4" id="KW-0975">Bacterial flagellum</keyword>
<dbReference type="InterPro" id="IPR001492">
    <property type="entry name" value="Flagellin"/>
</dbReference>
<protein>
    <submittedName>
        <fullName evidence="6">Flagellar hook-associated protein 3</fullName>
    </submittedName>
</protein>
<dbReference type="GO" id="GO:0005198">
    <property type="term" value="F:structural molecule activity"/>
    <property type="evidence" value="ECO:0007669"/>
    <property type="project" value="InterPro"/>
</dbReference>
<dbReference type="GO" id="GO:0071973">
    <property type="term" value="P:bacterial-type flagellum-dependent cell motility"/>
    <property type="evidence" value="ECO:0007669"/>
    <property type="project" value="InterPro"/>
</dbReference>
<accession>A0A1W0C9W8</accession>
<comment type="subcellular location">
    <subcellularLocation>
        <location evidence="1">Bacterial flagellum</location>
    </subcellularLocation>
    <subcellularLocation>
        <location evidence="2">Secreted</location>
    </subcellularLocation>
</comment>
<dbReference type="STRING" id="394935.GCA_000758475_04387"/>
<dbReference type="NCBIfam" id="TIGR02550">
    <property type="entry name" value="flagell_flgL"/>
    <property type="match status" value="1"/>
</dbReference>
<dbReference type="Proteomes" id="UP000192721">
    <property type="component" value="Unassembled WGS sequence"/>
</dbReference>
<dbReference type="InterPro" id="IPR013384">
    <property type="entry name" value="Flagell_FlgL"/>
</dbReference>
<evidence type="ECO:0000259" key="5">
    <source>
        <dbReference type="Pfam" id="PF00669"/>
    </source>
</evidence>
<dbReference type="InterPro" id="IPR001029">
    <property type="entry name" value="Flagellin_N"/>
</dbReference>